<keyword evidence="2" id="KW-1185">Reference proteome</keyword>
<sequence>MAVEDYSCSLGWRKWWTVVRGQQSERGLIRGGGDSGRHLVLMMRGGRKSELGTRGREGSSNGCLYWIEKGGWKCEEKKGSWVVLVRVAKRDGAAMGCCCSQAGKTENQGTWVKMGLLVVDRGIRERWVSGAWKEILAHGVGCEERHKTMREECARR</sequence>
<protein>
    <submittedName>
        <fullName evidence="1">Uncharacterized protein</fullName>
    </submittedName>
</protein>
<accession>W1NZJ4</accession>
<name>W1NZJ4_AMBTC</name>
<dbReference type="EMBL" id="KI394952">
    <property type="protein sequence ID" value="ERN00125.1"/>
    <property type="molecule type" value="Genomic_DNA"/>
</dbReference>
<dbReference type="AlphaFoldDB" id="W1NZJ4"/>
<proteinExistence type="predicted"/>
<reference evidence="2" key="1">
    <citation type="journal article" date="2013" name="Science">
        <title>The Amborella genome and the evolution of flowering plants.</title>
        <authorList>
            <consortium name="Amborella Genome Project"/>
        </authorList>
    </citation>
    <scope>NUCLEOTIDE SEQUENCE [LARGE SCALE GENOMIC DNA]</scope>
</reference>
<dbReference type="HOGENOM" id="CLU_1689103_0_0_1"/>
<organism evidence="1 2">
    <name type="scientific">Amborella trichopoda</name>
    <dbReference type="NCBI Taxonomy" id="13333"/>
    <lineage>
        <taxon>Eukaryota</taxon>
        <taxon>Viridiplantae</taxon>
        <taxon>Streptophyta</taxon>
        <taxon>Embryophyta</taxon>
        <taxon>Tracheophyta</taxon>
        <taxon>Spermatophyta</taxon>
        <taxon>Magnoliopsida</taxon>
        <taxon>Amborellales</taxon>
        <taxon>Amborellaceae</taxon>
        <taxon>Amborella</taxon>
    </lineage>
</organism>
<dbReference type="Gramene" id="ERN00125">
    <property type="protein sequence ID" value="ERN00125"/>
    <property type="gene ID" value="AMTR_s00112p00123140"/>
</dbReference>
<evidence type="ECO:0000313" key="1">
    <source>
        <dbReference type="EMBL" id="ERN00125.1"/>
    </source>
</evidence>
<evidence type="ECO:0000313" key="2">
    <source>
        <dbReference type="Proteomes" id="UP000017836"/>
    </source>
</evidence>
<gene>
    <name evidence="1" type="ORF">AMTR_s00112p00123140</name>
</gene>
<dbReference type="Proteomes" id="UP000017836">
    <property type="component" value="Unassembled WGS sequence"/>
</dbReference>